<dbReference type="InterPro" id="IPR022551">
    <property type="entry name" value="BrxC"/>
</dbReference>
<comment type="caution">
    <text evidence="1">The sequence shown here is derived from an EMBL/GenBank/DDBJ whole genome shotgun (WGS) entry which is preliminary data.</text>
</comment>
<dbReference type="Proteomes" id="UP000018895">
    <property type="component" value="Unassembled WGS sequence"/>
</dbReference>
<dbReference type="Pfam" id="PF11009">
    <property type="entry name" value="BrxC"/>
    <property type="match status" value="1"/>
</dbReference>
<dbReference type="AlphaFoldDB" id="W4QH15"/>
<name>W4QH15_9BACI</name>
<protein>
    <submittedName>
        <fullName evidence="1">General stress protein</fullName>
    </submittedName>
</protein>
<dbReference type="EMBL" id="BAUU01000012">
    <property type="protein sequence ID" value="GAE30634.1"/>
    <property type="molecule type" value="Genomic_DNA"/>
</dbReference>
<dbReference type="STRING" id="1236971.JCM9152_2048"/>
<evidence type="ECO:0000313" key="2">
    <source>
        <dbReference type="Proteomes" id="UP000018895"/>
    </source>
</evidence>
<sequence>MSEKVMEIQLMDEWKELLTSHTPTLVLKHSTTCPISAEAYNQFIAYVNDQDNDEIKFALVKVIEQRPISNQIAEDLNLKHESPQCILVKDQQVIWSATHWAVTKEAITEQI</sequence>
<dbReference type="NCBIfam" id="TIGR04019">
    <property type="entry name" value="B_thiol_YtxJ"/>
    <property type="match status" value="1"/>
</dbReference>
<dbReference type="InterPro" id="IPR036249">
    <property type="entry name" value="Thioredoxin-like_sf"/>
</dbReference>
<accession>W4QH15</accession>
<dbReference type="SUPFAM" id="SSF52833">
    <property type="entry name" value="Thioredoxin-like"/>
    <property type="match status" value="1"/>
</dbReference>
<evidence type="ECO:0000313" key="1">
    <source>
        <dbReference type="EMBL" id="GAE30634.1"/>
    </source>
</evidence>
<dbReference type="RefSeq" id="WP_235715674.1">
    <property type="nucleotide sequence ID" value="NZ_BAUU01000012.1"/>
</dbReference>
<proteinExistence type="predicted"/>
<gene>
    <name evidence="1" type="ORF">JCM9152_2048</name>
</gene>
<dbReference type="Gene3D" id="3.40.30.10">
    <property type="entry name" value="Glutaredoxin"/>
    <property type="match status" value="1"/>
</dbReference>
<keyword evidence="2" id="KW-1185">Reference proteome</keyword>
<organism evidence="1 2">
    <name type="scientific">Halalkalibacter hemicellulosilyticusJCM 9152</name>
    <dbReference type="NCBI Taxonomy" id="1236971"/>
    <lineage>
        <taxon>Bacteria</taxon>
        <taxon>Bacillati</taxon>
        <taxon>Bacillota</taxon>
        <taxon>Bacilli</taxon>
        <taxon>Bacillales</taxon>
        <taxon>Bacillaceae</taxon>
        <taxon>Halalkalibacter</taxon>
    </lineage>
</organism>
<reference evidence="1" key="1">
    <citation type="journal article" date="2014" name="Genome Announc.">
        <title>Draft Genome Sequences of Three Alkaliphilic Bacillus Strains, Bacillus wakoensis JCM 9140T, Bacillus akibai JCM 9157T, and Bacillus hemicellulosilyticus JCM 9152T.</title>
        <authorList>
            <person name="Yuki M."/>
            <person name="Oshima K."/>
            <person name="Suda W."/>
            <person name="Oshida Y."/>
            <person name="Kitamura K."/>
            <person name="Iida T."/>
            <person name="Hattori M."/>
            <person name="Ohkuma M."/>
        </authorList>
    </citation>
    <scope>NUCLEOTIDE SEQUENCE [LARGE SCALE GENOMIC DNA]</scope>
    <source>
        <strain evidence="1">JCM 9152</strain>
    </source>
</reference>